<comment type="caution">
    <text evidence="2">The sequence shown here is derived from an EMBL/GenBank/DDBJ whole genome shotgun (WGS) entry which is preliminary data.</text>
</comment>
<gene>
    <name evidence="2" type="ORF">GCM10007291_41600</name>
</gene>
<dbReference type="Proteomes" id="UP000658305">
    <property type="component" value="Unassembled WGS sequence"/>
</dbReference>
<evidence type="ECO:0000313" key="3">
    <source>
        <dbReference type="Proteomes" id="UP000658305"/>
    </source>
</evidence>
<evidence type="ECO:0000259" key="1">
    <source>
        <dbReference type="PROSITE" id="PS50943"/>
    </source>
</evidence>
<dbReference type="InterPro" id="IPR001387">
    <property type="entry name" value="Cro/C1-type_HTH"/>
</dbReference>
<evidence type="ECO:0000313" key="2">
    <source>
        <dbReference type="EMBL" id="GHC35845.1"/>
    </source>
</evidence>
<reference evidence="3" key="1">
    <citation type="journal article" date="2019" name="Int. J. Syst. Evol. Microbiol.">
        <title>The Global Catalogue of Microorganisms (GCM) 10K type strain sequencing project: providing services to taxonomists for standard genome sequencing and annotation.</title>
        <authorList>
            <consortium name="The Broad Institute Genomics Platform"/>
            <consortium name="The Broad Institute Genome Sequencing Center for Infectious Disease"/>
            <person name="Wu L."/>
            <person name="Ma J."/>
        </authorList>
    </citation>
    <scope>NUCLEOTIDE SEQUENCE [LARGE SCALE GENOMIC DNA]</scope>
    <source>
        <strain evidence="3">KCTC 23298</strain>
    </source>
</reference>
<feature type="domain" description="HTH cro/C1-type" evidence="1">
    <location>
        <begin position="26"/>
        <end position="85"/>
    </location>
</feature>
<dbReference type="InterPro" id="IPR010982">
    <property type="entry name" value="Lambda_DNA-bd_dom_sf"/>
</dbReference>
<keyword evidence="3" id="KW-1185">Reference proteome</keyword>
<dbReference type="SUPFAM" id="SSF47413">
    <property type="entry name" value="lambda repressor-like DNA-binding domains"/>
    <property type="match status" value="1"/>
</dbReference>
<proteinExistence type="predicted"/>
<dbReference type="CDD" id="cd00093">
    <property type="entry name" value="HTH_XRE"/>
    <property type="match status" value="1"/>
</dbReference>
<dbReference type="RefSeq" id="WP_229825750.1">
    <property type="nucleotide sequence ID" value="NZ_BMYI01000018.1"/>
</dbReference>
<dbReference type="Pfam" id="PF01381">
    <property type="entry name" value="HTH_3"/>
    <property type="match status" value="1"/>
</dbReference>
<name>A0ABQ3FS35_9RHOB</name>
<dbReference type="PROSITE" id="PS50943">
    <property type="entry name" value="HTH_CROC1"/>
    <property type="match status" value="1"/>
</dbReference>
<dbReference type="SMART" id="SM00530">
    <property type="entry name" value="HTH_XRE"/>
    <property type="match status" value="1"/>
</dbReference>
<dbReference type="Gene3D" id="1.10.260.40">
    <property type="entry name" value="lambda repressor-like DNA-binding domains"/>
    <property type="match status" value="1"/>
</dbReference>
<protein>
    <recommendedName>
        <fullName evidence="1">HTH cro/C1-type domain-containing protein</fullName>
    </recommendedName>
</protein>
<dbReference type="EMBL" id="BMYI01000018">
    <property type="protein sequence ID" value="GHC35845.1"/>
    <property type="molecule type" value="Genomic_DNA"/>
</dbReference>
<sequence>MDHPMRKDQTISPPAQEALGILAAMIRAARMQRGMTAAELGARVGVSRGVIQRLEAGEPGTAIGTAFEAAVILGIPLFDVPADQLGTFLDQRRALNALLPKRAFQASQSKPDNDF</sequence>
<accession>A0ABQ3FS35</accession>
<organism evidence="2 3">
    <name type="scientific">Gemmobacter nanjingensis</name>
    <dbReference type="NCBI Taxonomy" id="488454"/>
    <lineage>
        <taxon>Bacteria</taxon>
        <taxon>Pseudomonadati</taxon>
        <taxon>Pseudomonadota</taxon>
        <taxon>Alphaproteobacteria</taxon>
        <taxon>Rhodobacterales</taxon>
        <taxon>Paracoccaceae</taxon>
        <taxon>Gemmobacter</taxon>
    </lineage>
</organism>